<protein>
    <submittedName>
        <fullName evidence="2">Uncharacterized protein</fullName>
    </submittedName>
</protein>
<dbReference type="Proteomes" id="UP001396334">
    <property type="component" value="Unassembled WGS sequence"/>
</dbReference>
<organism evidence="2 3">
    <name type="scientific">Hibiscus sabdariffa</name>
    <name type="common">roselle</name>
    <dbReference type="NCBI Taxonomy" id="183260"/>
    <lineage>
        <taxon>Eukaryota</taxon>
        <taxon>Viridiplantae</taxon>
        <taxon>Streptophyta</taxon>
        <taxon>Embryophyta</taxon>
        <taxon>Tracheophyta</taxon>
        <taxon>Spermatophyta</taxon>
        <taxon>Magnoliopsida</taxon>
        <taxon>eudicotyledons</taxon>
        <taxon>Gunneridae</taxon>
        <taxon>Pentapetalae</taxon>
        <taxon>rosids</taxon>
        <taxon>malvids</taxon>
        <taxon>Malvales</taxon>
        <taxon>Malvaceae</taxon>
        <taxon>Malvoideae</taxon>
        <taxon>Hibiscus</taxon>
    </lineage>
</organism>
<evidence type="ECO:0000256" key="1">
    <source>
        <dbReference type="SAM" id="MobiDB-lite"/>
    </source>
</evidence>
<gene>
    <name evidence="2" type="ORF">V6N11_016184</name>
</gene>
<feature type="compositionally biased region" description="Basic and acidic residues" evidence="1">
    <location>
        <begin position="267"/>
        <end position="277"/>
    </location>
</feature>
<keyword evidence="3" id="KW-1185">Reference proteome</keyword>
<dbReference type="EMBL" id="JBBPBN010000004">
    <property type="protein sequence ID" value="KAK9041061.1"/>
    <property type="molecule type" value="Genomic_DNA"/>
</dbReference>
<comment type="caution">
    <text evidence="2">The sequence shown here is derived from an EMBL/GenBank/DDBJ whole genome shotgun (WGS) entry which is preliminary data.</text>
</comment>
<reference evidence="2 3" key="1">
    <citation type="journal article" date="2024" name="G3 (Bethesda)">
        <title>Genome assembly of Hibiscus sabdariffa L. provides insights into metabolisms of medicinal natural products.</title>
        <authorList>
            <person name="Kim T."/>
        </authorList>
    </citation>
    <scope>NUCLEOTIDE SEQUENCE [LARGE SCALE GENOMIC DNA]</scope>
    <source>
        <strain evidence="2">TK-2024</strain>
        <tissue evidence="2">Old leaves</tissue>
    </source>
</reference>
<evidence type="ECO:0000313" key="2">
    <source>
        <dbReference type="EMBL" id="KAK9041061.1"/>
    </source>
</evidence>
<sequence length="277" mass="30346">MQDAHCALMMEANVASASDGDKSIVPFIVFSDEDPNFMLEYFTSKPGLIAAAVMISYTVKDYRDMLVDSIFLMEKDPPYFSCSAAYDASPLRGLYMSLSCKEKGTFQALESMLFEVARVQLHGFSEREVSVVQISNVEKKGIIPKEEEYVPEEIVNVKPAPGPSVLMEMLAGKRIEVGTKFGAYLRTFSGHCSTSDLGTALQDPSAFTVVIAGNIDPSIVVPLVLHYLVVSHSMQQALQKEKSEYMESGFQAERTGGNAVDLSDEGQLEKDSTSGLF</sequence>
<feature type="region of interest" description="Disordered" evidence="1">
    <location>
        <begin position="255"/>
        <end position="277"/>
    </location>
</feature>
<name>A0ABR2TUQ7_9ROSI</name>
<evidence type="ECO:0000313" key="3">
    <source>
        <dbReference type="Proteomes" id="UP001396334"/>
    </source>
</evidence>
<accession>A0ABR2TUQ7</accession>
<proteinExistence type="predicted"/>